<dbReference type="InterPro" id="IPR000719">
    <property type="entry name" value="Prot_kinase_dom"/>
</dbReference>
<dbReference type="AlphaFoldDB" id="A0A9P5U086"/>
<dbReference type="Proteomes" id="UP000772434">
    <property type="component" value="Unassembled WGS sequence"/>
</dbReference>
<keyword evidence="3" id="KW-1185">Reference proteome</keyword>
<dbReference type="InterPro" id="IPR001245">
    <property type="entry name" value="Ser-Thr/Tyr_kinase_cat_dom"/>
</dbReference>
<dbReference type="SUPFAM" id="SSF56112">
    <property type="entry name" value="Protein kinase-like (PK-like)"/>
    <property type="match status" value="1"/>
</dbReference>
<organism evidence="2 3">
    <name type="scientific">Rhodocollybia butyracea</name>
    <dbReference type="NCBI Taxonomy" id="206335"/>
    <lineage>
        <taxon>Eukaryota</taxon>
        <taxon>Fungi</taxon>
        <taxon>Dikarya</taxon>
        <taxon>Basidiomycota</taxon>
        <taxon>Agaricomycotina</taxon>
        <taxon>Agaricomycetes</taxon>
        <taxon>Agaricomycetidae</taxon>
        <taxon>Agaricales</taxon>
        <taxon>Marasmiineae</taxon>
        <taxon>Omphalotaceae</taxon>
        <taxon>Rhodocollybia</taxon>
    </lineage>
</organism>
<dbReference type="EMBL" id="JADNRY010000175">
    <property type="protein sequence ID" value="KAF9062340.1"/>
    <property type="molecule type" value="Genomic_DNA"/>
</dbReference>
<evidence type="ECO:0000259" key="1">
    <source>
        <dbReference type="PROSITE" id="PS50011"/>
    </source>
</evidence>
<gene>
    <name evidence="2" type="ORF">BDP27DRAFT_1233754</name>
</gene>
<evidence type="ECO:0000313" key="2">
    <source>
        <dbReference type="EMBL" id="KAF9062340.1"/>
    </source>
</evidence>
<dbReference type="InterPro" id="IPR011009">
    <property type="entry name" value="Kinase-like_dom_sf"/>
</dbReference>
<dbReference type="Pfam" id="PF07714">
    <property type="entry name" value="PK_Tyr_Ser-Thr"/>
    <property type="match status" value="1"/>
</dbReference>
<accession>A0A9P5U086</accession>
<dbReference type="Gene3D" id="1.10.510.10">
    <property type="entry name" value="Transferase(Phosphotransferase) domain 1"/>
    <property type="match status" value="1"/>
</dbReference>
<evidence type="ECO:0000313" key="3">
    <source>
        <dbReference type="Proteomes" id="UP000772434"/>
    </source>
</evidence>
<dbReference type="PROSITE" id="PS50011">
    <property type="entry name" value="PROTEIN_KINASE_DOM"/>
    <property type="match status" value="1"/>
</dbReference>
<dbReference type="GO" id="GO:0005524">
    <property type="term" value="F:ATP binding"/>
    <property type="evidence" value="ECO:0007669"/>
    <property type="project" value="InterPro"/>
</dbReference>
<dbReference type="OrthoDB" id="3236663at2759"/>
<reference evidence="2" key="1">
    <citation type="submission" date="2020-11" db="EMBL/GenBank/DDBJ databases">
        <authorList>
            <consortium name="DOE Joint Genome Institute"/>
            <person name="Ahrendt S."/>
            <person name="Riley R."/>
            <person name="Andreopoulos W."/>
            <person name="Labutti K."/>
            <person name="Pangilinan J."/>
            <person name="Ruiz-Duenas F.J."/>
            <person name="Barrasa J.M."/>
            <person name="Sanchez-Garcia M."/>
            <person name="Camarero S."/>
            <person name="Miyauchi S."/>
            <person name="Serrano A."/>
            <person name="Linde D."/>
            <person name="Babiker R."/>
            <person name="Drula E."/>
            <person name="Ayuso-Fernandez I."/>
            <person name="Pacheco R."/>
            <person name="Padilla G."/>
            <person name="Ferreira P."/>
            <person name="Barriuso J."/>
            <person name="Kellner H."/>
            <person name="Castanera R."/>
            <person name="Alfaro M."/>
            <person name="Ramirez L."/>
            <person name="Pisabarro A.G."/>
            <person name="Kuo A."/>
            <person name="Tritt A."/>
            <person name="Lipzen A."/>
            <person name="He G."/>
            <person name="Yan M."/>
            <person name="Ng V."/>
            <person name="Cullen D."/>
            <person name="Martin F."/>
            <person name="Rosso M.-N."/>
            <person name="Henrissat B."/>
            <person name="Hibbett D."/>
            <person name="Martinez A.T."/>
            <person name="Grigoriev I.V."/>
        </authorList>
    </citation>
    <scope>NUCLEOTIDE SEQUENCE</scope>
    <source>
        <strain evidence="2">AH 40177</strain>
    </source>
</reference>
<protein>
    <recommendedName>
        <fullName evidence="1">Protein kinase domain-containing protein</fullName>
    </recommendedName>
</protein>
<name>A0A9P5U086_9AGAR</name>
<feature type="domain" description="Protein kinase" evidence="1">
    <location>
        <begin position="13"/>
        <end position="124"/>
    </location>
</feature>
<proteinExistence type="predicted"/>
<comment type="caution">
    <text evidence="2">The sequence shown here is derived from an EMBL/GenBank/DDBJ whole genome shotgun (WGS) entry which is preliminary data.</text>
</comment>
<dbReference type="GO" id="GO:0004672">
    <property type="term" value="F:protein kinase activity"/>
    <property type="evidence" value="ECO:0007669"/>
    <property type="project" value="InterPro"/>
</dbReference>
<sequence length="124" mass="14100">MLPPSLYLRNLAKESEFPMWGGGYADIWKGQTANGDPICLKVLRVFTTQASRKKLFKEFSQEVLVWSQLEHPHVLPFLGISTDLFPESYCLVSPWCSHGSVMNYINLHPEVNRTSIVGPINLCY</sequence>